<comment type="cofactor">
    <cofactor evidence="1">
        <name>[4Fe-4S] cluster</name>
        <dbReference type="ChEBI" id="CHEBI:49883"/>
    </cofactor>
</comment>
<dbReference type="AlphaFoldDB" id="A0A5D0WJ65"/>
<evidence type="ECO:0000313" key="5">
    <source>
        <dbReference type="EMBL" id="UYO63975.1"/>
    </source>
</evidence>
<dbReference type="PANTHER" id="PTHR30548:SF2">
    <property type="entry name" value="2-HYDROXYACYL-COA DEHYDRATASE,D-COMPONENT"/>
    <property type="match status" value="1"/>
</dbReference>
<dbReference type="RefSeq" id="WP_148638279.1">
    <property type="nucleotide sequence ID" value="NZ_CP087994.1"/>
</dbReference>
<dbReference type="Proteomes" id="UP000322619">
    <property type="component" value="Unassembled WGS sequence"/>
</dbReference>
<dbReference type="Pfam" id="PF06050">
    <property type="entry name" value="HGD-D"/>
    <property type="match status" value="1"/>
</dbReference>
<accession>A0A5D0WJ65</accession>
<keyword evidence="7" id="KW-1185">Reference proteome</keyword>
<sequence>MYYDKLFKLMEWTVEKIESNRSRIELMLEKIDAASEADIDHAVEHVTSNFDFSIPGVPTLVGVLVEDFIDSIHARLDHKYVIAVNYPILPSVTLGLNYAQKRTNADIYIFASTLNSINVLGNIFDKYTRVLEVGELVGQAAGRAHCAQYQAEAGLFELGILPVPDQVIVSGWFCDQAAEADEMLSRIFGFEPLYLEGVMDWTWEENLDERIVHYDANSIKRVFNRIEELTGLVANAEDTNKGWQYFGTLANATVNLLDMNAKASRQIFSHADISLVYWSMFVAADLKHEEKVLGAVEKVIKAATERVEKGEGILPENSPKIYLGMRTICDVKNLKIIEEAGLHVTHIFMDAFTKYELMPPIIENPTPEIQATEFFFKRPGLSNAGNLYQYEADSMKQYNCDGAILSYLFNCRPWSLGAVMGKDYIEKTINKPVMIMEADFYDSRLYSPEQQKTRVESFAEVLKLNKEMEMMGFAE</sequence>
<dbReference type="GO" id="GO:0016836">
    <property type="term" value="F:hydro-lyase activity"/>
    <property type="evidence" value="ECO:0007669"/>
    <property type="project" value="UniProtKB-ARBA"/>
</dbReference>
<evidence type="ECO:0000256" key="1">
    <source>
        <dbReference type="ARBA" id="ARBA00001966"/>
    </source>
</evidence>
<dbReference type="Proteomes" id="UP001163550">
    <property type="component" value="Chromosome"/>
</dbReference>
<name>A0A5D0WJ65_9FIRM</name>
<proteinExistence type="inferred from homology"/>
<dbReference type="EMBL" id="VSLA01000027">
    <property type="protein sequence ID" value="TYC84073.1"/>
    <property type="molecule type" value="Genomic_DNA"/>
</dbReference>
<protein>
    <submittedName>
        <fullName evidence="4 5">2-hydroxyacyl-CoA dehydratase</fullName>
    </submittedName>
</protein>
<keyword evidence="3" id="KW-0408">Iron</keyword>
<organism evidence="4 6">
    <name type="scientific">Acetobacterium wieringae</name>
    <dbReference type="NCBI Taxonomy" id="52694"/>
    <lineage>
        <taxon>Bacteria</taxon>
        <taxon>Bacillati</taxon>
        <taxon>Bacillota</taxon>
        <taxon>Clostridia</taxon>
        <taxon>Eubacteriales</taxon>
        <taxon>Eubacteriaceae</taxon>
        <taxon>Acetobacterium</taxon>
    </lineage>
</organism>
<dbReference type="InterPro" id="IPR010327">
    <property type="entry name" value="FldB/FldC_alpha/beta"/>
</dbReference>
<evidence type="ECO:0000313" key="4">
    <source>
        <dbReference type="EMBL" id="TYC84073.1"/>
    </source>
</evidence>
<keyword evidence="3" id="KW-0411">Iron-sulfur</keyword>
<dbReference type="Gene3D" id="3.40.50.11900">
    <property type="match status" value="1"/>
</dbReference>
<dbReference type="GO" id="GO:0051536">
    <property type="term" value="F:iron-sulfur cluster binding"/>
    <property type="evidence" value="ECO:0007669"/>
    <property type="project" value="UniProtKB-KW"/>
</dbReference>
<keyword evidence="3" id="KW-0479">Metal-binding</keyword>
<evidence type="ECO:0000256" key="3">
    <source>
        <dbReference type="ARBA" id="ARBA00023014"/>
    </source>
</evidence>
<evidence type="ECO:0000256" key="2">
    <source>
        <dbReference type="ARBA" id="ARBA00005806"/>
    </source>
</evidence>
<reference evidence="5" key="2">
    <citation type="submission" date="2021-11" db="EMBL/GenBank/DDBJ databases">
        <title>Isoprene-degrading acetogen.</title>
        <authorList>
            <person name="Yang Y."/>
            <person name="Jin H."/>
            <person name="Yan J."/>
        </authorList>
    </citation>
    <scope>NUCLEOTIDE SEQUENCE</scope>
    <source>
        <strain evidence="5">Berkeley</strain>
    </source>
</reference>
<dbReference type="EMBL" id="CP087994">
    <property type="protein sequence ID" value="UYO63975.1"/>
    <property type="molecule type" value="Genomic_DNA"/>
</dbReference>
<comment type="similarity">
    <text evidence="2">Belongs to the FldB/FldC dehydratase alpha/beta subunit family.</text>
</comment>
<evidence type="ECO:0000313" key="6">
    <source>
        <dbReference type="Proteomes" id="UP000322619"/>
    </source>
</evidence>
<evidence type="ECO:0000313" key="7">
    <source>
        <dbReference type="Proteomes" id="UP001163550"/>
    </source>
</evidence>
<dbReference type="PANTHER" id="PTHR30548">
    <property type="entry name" value="2-HYDROXYGLUTARYL-COA DEHYDRATASE, D-COMPONENT-RELATED"/>
    <property type="match status" value="1"/>
</dbReference>
<reference evidence="4 6" key="1">
    <citation type="submission" date="2019-08" db="EMBL/GenBank/DDBJ databases">
        <title>Isolation and enrichment of carboxydotrophic bacteria from anaerobic sludge for the production of bio-based chemicals from syngas.</title>
        <authorList>
            <person name="Antares A.L."/>
            <person name="Moreira J."/>
            <person name="Diender M."/>
            <person name="Parshina S.N."/>
            <person name="Stams A.J.M."/>
            <person name="Alves M."/>
            <person name="Alves J.I."/>
            <person name="Sousa D.Z."/>
        </authorList>
    </citation>
    <scope>NUCLEOTIDE SEQUENCE [LARGE SCALE GENOMIC DNA]</scope>
    <source>
        <strain evidence="4 6">JM</strain>
    </source>
</reference>
<gene>
    <name evidence="4" type="ORF">FXB42_13915</name>
    <name evidence="5" type="ORF">LNN31_06035</name>
</gene>